<feature type="non-terminal residue" evidence="1">
    <location>
        <position position="55"/>
    </location>
</feature>
<dbReference type="KEGG" id="tng:GSTEN00001648G001"/>
<reference evidence="1" key="1">
    <citation type="journal article" date="2004" name="Nature">
        <title>Genome duplication in the teleost fish Tetraodon nigroviridis reveals the early vertebrate proto-karyotype.</title>
        <authorList>
            <person name="Jaillon O."/>
            <person name="Aury J.-M."/>
            <person name="Brunet F."/>
            <person name="Petit J.-L."/>
            <person name="Stange-Thomann N."/>
            <person name="Mauceli E."/>
            <person name="Bouneau L."/>
            <person name="Fischer C."/>
            <person name="Ozouf-Costaz C."/>
            <person name="Bernot A."/>
            <person name="Nicaud S."/>
            <person name="Jaffe D."/>
            <person name="Fisher S."/>
            <person name="Lutfalla G."/>
            <person name="Dossat C."/>
            <person name="Segurens B."/>
            <person name="Dasilva C."/>
            <person name="Salanoubat M."/>
            <person name="Levy M."/>
            <person name="Boudet N."/>
            <person name="Castellano S."/>
            <person name="Anthouard V."/>
            <person name="Jubin C."/>
            <person name="Castelli V."/>
            <person name="Katinka M."/>
            <person name="Vacherie B."/>
            <person name="Biemont C."/>
            <person name="Skalli Z."/>
            <person name="Cattolico L."/>
            <person name="Poulain J."/>
            <person name="De Berardinis V."/>
            <person name="Cruaud C."/>
            <person name="Duprat S."/>
            <person name="Brottier P."/>
            <person name="Coutanceau J.-P."/>
            <person name="Gouzy J."/>
            <person name="Parra G."/>
            <person name="Lardier G."/>
            <person name="Chapple C."/>
            <person name="McKernan K.J."/>
            <person name="McEwan P."/>
            <person name="Bosak S."/>
            <person name="Kellis M."/>
            <person name="Volff J.-N."/>
            <person name="Guigo R."/>
            <person name="Zody M.C."/>
            <person name="Mesirov J."/>
            <person name="Lindblad-Toh K."/>
            <person name="Birren B."/>
            <person name="Nusbaum C."/>
            <person name="Kahn D."/>
            <person name="Robinson-Rechavi M."/>
            <person name="Laudet V."/>
            <person name="Schachter V."/>
            <person name="Quetier F."/>
            <person name="Saurin W."/>
            <person name="Scarpelli C."/>
            <person name="Wincker P."/>
            <person name="Lander E.S."/>
            <person name="Weissenbach J."/>
            <person name="Roest Crollius H."/>
        </authorList>
    </citation>
    <scope>NUCLEOTIDE SEQUENCE [LARGE SCALE GENOMIC DNA]</scope>
</reference>
<comment type="caution">
    <text evidence="1">The sequence shown here is derived from an EMBL/GenBank/DDBJ whole genome shotgun (WGS) entry which is preliminary data.</text>
</comment>
<evidence type="ECO:0000313" key="1">
    <source>
        <dbReference type="EMBL" id="CAF88367.1"/>
    </source>
</evidence>
<gene>
    <name evidence="1" type="ORF">GSTENG00001648001</name>
</gene>
<dbReference type="EMBL" id="CAAE01004493">
    <property type="protein sequence ID" value="CAF88367.1"/>
    <property type="molecule type" value="Genomic_DNA"/>
</dbReference>
<dbReference type="HOGENOM" id="CLU_001222_1_0_1"/>
<accession>Q4TFG5</accession>
<protein>
    <submittedName>
        <fullName evidence="1">(spotted green pufferfish) hypothetical protein</fullName>
    </submittedName>
</protein>
<sequence length="55" mass="6697">NEYQFNISVKTLLSRLPKQRYLKSICDELHHFKIMKKVGVVVLYSYRDDYYKILV</sequence>
<organism evidence="1">
    <name type="scientific">Tetraodon nigroviridis</name>
    <name type="common">Spotted green pufferfish</name>
    <name type="synonym">Chelonodon nigroviridis</name>
    <dbReference type="NCBI Taxonomy" id="99883"/>
    <lineage>
        <taxon>Eukaryota</taxon>
        <taxon>Metazoa</taxon>
        <taxon>Chordata</taxon>
        <taxon>Craniata</taxon>
        <taxon>Vertebrata</taxon>
        <taxon>Euteleostomi</taxon>
        <taxon>Actinopterygii</taxon>
        <taxon>Neopterygii</taxon>
        <taxon>Teleostei</taxon>
        <taxon>Neoteleostei</taxon>
        <taxon>Acanthomorphata</taxon>
        <taxon>Eupercaria</taxon>
        <taxon>Tetraodontiformes</taxon>
        <taxon>Tetradontoidea</taxon>
        <taxon>Tetraodontidae</taxon>
        <taxon>Tetraodon</taxon>
    </lineage>
</organism>
<dbReference type="OrthoDB" id="6778822at2759"/>
<reference evidence="1" key="2">
    <citation type="submission" date="2004-02" db="EMBL/GenBank/DDBJ databases">
        <authorList>
            <consortium name="Genoscope"/>
            <consortium name="Whitehead Institute Centre for Genome Research"/>
        </authorList>
    </citation>
    <scope>NUCLEOTIDE SEQUENCE</scope>
</reference>
<proteinExistence type="predicted"/>
<name>Q4TFG5_TETNG</name>
<dbReference type="AlphaFoldDB" id="Q4TFG5"/>
<feature type="non-terminal residue" evidence="1">
    <location>
        <position position="1"/>
    </location>
</feature>